<protein>
    <submittedName>
        <fullName evidence="6">Cytochrome c assembly protein</fullName>
    </submittedName>
</protein>
<dbReference type="RefSeq" id="WP_131331466.1">
    <property type="nucleotide sequence ID" value="NZ_CP044016.1"/>
</dbReference>
<organism evidence="6 7">
    <name type="scientific">Rhizosphaericola mali</name>
    <dbReference type="NCBI Taxonomy" id="2545455"/>
    <lineage>
        <taxon>Bacteria</taxon>
        <taxon>Pseudomonadati</taxon>
        <taxon>Bacteroidota</taxon>
        <taxon>Chitinophagia</taxon>
        <taxon>Chitinophagales</taxon>
        <taxon>Chitinophagaceae</taxon>
        <taxon>Rhizosphaericola</taxon>
    </lineage>
</organism>
<dbReference type="EMBL" id="CP044016">
    <property type="protein sequence ID" value="QES90485.1"/>
    <property type="molecule type" value="Genomic_DNA"/>
</dbReference>
<evidence type="ECO:0000256" key="1">
    <source>
        <dbReference type="ARBA" id="ARBA00009186"/>
    </source>
</evidence>
<accession>A0A5P2G4N5</accession>
<dbReference type="Pfam" id="PF01578">
    <property type="entry name" value="Cytochrom_C_asm"/>
    <property type="match status" value="1"/>
</dbReference>
<dbReference type="InterPro" id="IPR002541">
    <property type="entry name" value="Cyt_c_assembly"/>
</dbReference>
<evidence type="ECO:0000259" key="5">
    <source>
        <dbReference type="Pfam" id="PF16327"/>
    </source>
</evidence>
<feature type="transmembrane region" description="Helical" evidence="3">
    <location>
        <begin position="350"/>
        <end position="369"/>
    </location>
</feature>
<sequence length="820" mass="91380">MHYTGEHILPGLIGHFAVVLSFVASLMATIAFGKSNFAQIVDVKNSWKKLGRLFFLVETICVVTIITLLIYMLHAHLFEYKYVWTHSDKTLQMQYLLSCLWEGQEGSFLLWTFWHCVLGWVIIKRAKKWEAPVMMTISFAQVCLATMVLGLYFGEKHIGSNPFILSREDGIFDMAPIFHDGDGKLLENYMNFVRDGSGLNATLQNYWMVIHPPVLFLGFASTIVPFAYAVAGLINKDNTWTKDAVSYACFSGGILGLGIMMGAAWAYESLNFGGYWAWDPVENGSLVPWMVMIAGLHTHLVFNKTGYSLKSTYLFYILSYSLILYSSYLTKSGVLGDTSVHSFTGAGTELQLLLFVLIFFIPAMILYIVRAKNIPSIAKEESTYSREFWMFIGSLVIFLSALIIIGKTSVPVINKMFNTKIADPEDVKFSYNQIQVFIAIVLGLLTAVGQYLKYKDTTKKYLLQNILKPTVIALAIATLISIFVKIDYNEKGIGYQVALYVALYMAVYAIVGNIGYVFVVLKGKVKAAGASVAHVGFAMILLGVLLSSGNKKLLSHNTTGIPGFEKSKTEDPAENLTLFKGIQTDMGKYDVTYIGDTMNNEDHKRYFQIAFKGKNGINEAFTLYPDLIKNNKGVEGMGANPSSKHFWNKDVFVYVSAWKHADDDTASFMPGELKVGDSIFYSNGYMILNKVDVNKASDRVVLKPNELLMALNMTAVSKEGGRYPLTPAVVVSGDNARSIPDTVMSQGLVVRFNKIVDDKAGKFQIGIKESQSMGDMLTLKALEFPFINVVWVGVLIMVFGFLMSVGQNFKRENSVQLRKV</sequence>
<keyword evidence="7" id="KW-1185">Reference proteome</keyword>
<feature type="transmembrane region" description="Helical" evidence="3">
    <location>
        <begin position="245"/>
        <end position="266"/>
    </location>
</feature>
<feature type="transmembrane region" description="Helical" evidence="3">
    <location>
        <begin position="528"/>
        <end position="546"/>
    </location>
</feature>
<evidence type="ECO:0000313" key="6">
    <source>
        <dbReference type="EMBL" id="QES90485.1"/>
    </source>
</evidence>
<evidence type="ECO:0000256" key="3">
    <source>
        <dbReference type="SAM" id="Phobius"/>
    </source>
</evidence>
<feature type="transmembrane region" description="Helical" evidence="3">
    <location>
        <begin position="466"/>
        <end position="486"/>
    </location>
</feature>
<dbReference type="GO" id="GO:0015232">
    <property type="term" value="F:heme transmembrane transporter activity"/>
    <property type="evidence" value="ECO:0007669"/>
    <property type="project" value="InterPro"/>
</dbReference>
<gene>
    <name evidence="6" type="ORF">E0W69_018090</name>
</gene>
<feature type="transmembrane region" description="Helical" evidence="3">
    <location>
        <begin position="214"/>
        <end position="233"/>
    </location>
</feature>
<feature type="transmembrane region" description="Helical" evidence="3">
    <location>
        <begin position="12"/>
        <end position="32"/>
    </location>
</feature>
<feature type="transmembrane region" description="Helical" evidence="3">
    <location>
        <begin position="433"/>
        <end position="454"/>
    </location>
</feature>
<evidence type="ECO:0000256" key="2">
    <source>
        <dbReference type="ARBA" id="ARBA00022748"/>
    </source>
</evidence>
<reference evidence="6 7" key="1">
    <citation type="submission" date="2019-09" db="EMBL/GenBank/DDBJ databases">
        <title>Complete genome sequence of Arachidicoccus sp. B3-10 isolated from apple orchard soil.</title>
        <authorList>
            <person name="Kim H.S."/>
            <person name="Han K.-I."/>
            <person name="Suh M.K."/>
            <person name="Lee K.C."/>
            <person name="Eom M.K."/>
            <person name="Kim J.-S."/>
            <person name="Kang S.W."/>
            <person name="Sin Y."/>
            <person name="Lee J.-S."/>
        </authorList>
    </citation>
    <scope>NUCLEOTIDE SEQUENCE [LARGE SCALE GENOMIC DNA]</scope>
    <source>
        <strain evidence="6 7">B3-10</strain>
    </source>
</reference>
<evidence type="ECO:0000313" key="7">
    <source>
        <dbReference type="Proteomes" id="UP000292424"/>
    </source>
</evidence>
<dbReference type="PANTHER" id="PTHR43653">
    <property type="entry name" value="CYTOCHROME C ASSEMBLY PROTEIN-RELATED"/>
    <property type="match status" value="1"/>
</dbReference>
<dbReference type="GO" id="GO:0017004">
    <property type="term" value="P:cytochrome complex assembly"/>
    <property type="evidence" value="ECO:0007669"/>
    <property type="project" value="UniProtKB-KW"/>
</dbReference>
<keyword evidence="3" id="KW-1133">Transmembrane helix</keyword>
<dbReference type="InterPro" id="IPR032523">
    <property type="entry name" value="CcmF_C"/>
</dbReference>
<evidence type="ECO:0000259" key="4">
    <source>
        <dbReference type="Pfam" id="PF01578"/>
    </source>
</evidence>
<dbReference type="PRINTS" id="PR01410">
    <property type="entry name" value="CCBIOGENESIS"/>
</dbReference>
<dbReference type="OrthoDB" id="9761451at2"/>
<keyword evidence="3" id="KW-0812">Transmembrane</keyword>
<comment type="similarity">
    <text evidence="1">Belongs to the CcmF/CycK/Ccl1/NrfE/CcsA family.</text>
</comment>
<feature type="transmembrane region" description="Helical" evidence="3">
    <location>
        <begin position="314"/>
        <end position="330"/>
    </location>
</feature>
<feature type="transmembrane region" description="Helical" evidence="3">
    <location>
        <begin position="389"/>
        <end position="413"/>
    </location>
</feature>
<feature type="domain" description="Cytochrome c-type biogenesis protein CcmF C-terminal" evidence="5">
    <location>
        <begin position="354"/>
        <end position="550"/>
    </location>
</feature>
<proteinExistence type="inferred from homology"/>
<dbReference type="InterPro" id="IPR003567">
    <property type="entry name" value="Cyt_c_biogenesis"/>
</dbReference>
<feature type="transmembrane region" description="Helical" evidence="3">
    <location>
        <begin position="135"/>
        <end position="153"/>
    </location>
</feature>
<keyword evidence="2" id="KW-0201">Cytochrome c-type biogenesis</keyword>
<feature type="transmembrane region" description="Helical" evidence="3">
    <location>
        <begin position="286"/>
        <end position="302"/>
    </location>
</feature>
<feature type="domain" description="Cytochrome c assembly protein" evidence="4">
    <location>
        <begin position="104"/>
        <end position="332"/>
    </location>
</feature>
<dbReference type="Proteomes" id="UP000292424">
    <property type="component" value="Chromosome"/>
</dbReference>
<dbReference type="GO" id="GO:0020037">
    <property type="term" value="F:heme binding"/>
    <property type="evidence" value="ECO:0007669"/>
    <property type="project" value="InterPro"/>
</dbReference>
<dbReference type="KEGG" id="arac:E0W69_018090"/>
<dbReference type="AlphaFoldDB" id="A0A5P2G4N5"/>
<dbReference type="GO" id="GO:0016020">
    <property type="term" value="C:membrane"/>
    <property type="evidence" value="ECO:0007669"/>
    <property type="project" value="InterPro"/>
</dbReference>
<keyword evidence="3" id="KW-0472">Membrane</keyword>
<feature type="transmembrane region" description="Helical" evidence="3">
    <location>
        <begin position="498"/>
        <end position="521"/>
    </location>
</feature>
<feature type="transmembrane region" description="Helical" evidence="3">
    <location>
        <begin position="786"/>
        <end position="809"/>
    </location>
</feature>
<name>A0A5P2G4N5_9BACT</name>
<dbReference type="Pfam" id="PF16327">
    <property type="entry name" value="CcmF_C"/>
    <property type="match status" value="1"/>
</dbReference>
<dbReference type="PANTHER" id="PTHR43653:SF1">
    <property type="entry name" value="CYTOCHROME C-TYPE BIOGENESIS PROTEIN CCMF"/>
    <property type="match status" value="1"/>
</dbReference>
<feature type="transmembrane region" description="Helical" evidence="3">
    <location>
        <begin position="53"/>
        <end position="74"/>
    </location>
</feature>
<feature type="transmembrane region" description="Helical" evidence="3">
    <location>
        <begin position="106"/>
        <end position="123"/>
    </location>
</feature>